<organism evidence="1">
    <name type="scientific">Hirondellea gigas</name>
    <dbReference type="NCBI Taxonomy" id="1518452"/>
    <lineage>
        <taxon>Eukaryota</taxon>
        <taxon>Metazoa</taxon>
        <taxon>Ecdysozoa</taxon>
        <taxon>Arthropoda</taxon>
        <taxon>Crustacea</taxon>
        <taxon>Multicrustacea</taxon>
        <taxon>Malacostraca</taxon>
        <taxon>Eumalacostraca</taxon>
        <taxon>Peracarida</taxon>
        <taxon>Amphipoda</taxon>
        <taxon>Amphilochidea</taxon>
        <taxon>Lysianassida</taxon>
        <taxon>Lysianassidira</taxon>
        <taxon>Lysianassoidea</taxon>
        <taxon>Lysianassidae</taxon>
        <taxon>Hirondellea</taxon>
    </lineage>
</organism>
<evidence type="ECO:0000313" key="1">
    <source>
        <dbReference type="EMBL" id="LAC20448.1"/>
    </source>
</evidence>
<dbReference type="PANTHER" id="PTHR19446">
    <property type="entry name" value="REVERSE TRANSCRIPTASES"/>
    <property type="match status" value="1"/>
</dbReference>
<sequence>MDVKVKSMERRKRRSGVKRTKEWKLKDEVKRMEFEEIFQLRTETHGGGWEQMRSNVIEAARDVCGETTGKRRIERETWWWSEVVQQAIREEKKLFKVWQKMGRGTIEINIRREVARAKRVAWERWSEDLEGPEGKGKMFRIAKQMRKDRKDIVGAMFIKDEAGDIKVEERGIMERWKRYFEQLLNEENEYEIEEIDRTEGPIGNITEEEVRMALRGMKNNAPGPTGLTSGMLKKLGNIRVVELTTIFREVAEEVNIPEDWKRSVTIPIFKGKGDVLQCGKYRGMRLLEHGMKIFEKVLEERLIKIDGRQFGFRSGKSMTDAVFILRQIQEKFEQNKRKLYHMFVDLDKSFDWVLRGVRVGFGKAGSARKTDCTDYGPLCGDNLR</sequence>
<protein>
    <submittedName>
        <fullName evidence="1">Retrovirus-related Pol polyprotein LINE-1</fullName>
    </submittedName>
</protein>
<reference evidence="1" key="1">
    <citation type="submission" date="2017-11" db="EMBL/GenBank/DDBJ databases">
        <title>The sensing device of the deep-sea amphipod.</title>
        <authorList>
            <person name="Kobayashi H."/>
            <person name="Nagahama T."/>
            <person name="Arai W."/>
            <person name="Sasagawa Y."/>
            <person name="Umeda M."/>
            <person name="Hayashi T."/>
            <person name="Nikaido I."/>
            <person name="Watanabe H."/>
            <person name="Oguri K."/>
            <person name="Kitazato H."/>
            <person name="Fujioka K."/>
            <person name="Kido Y."/>
            <person name="Takami H."/>
        </authorList>
    </citation>
    <scope>NUCLEOTIDE SEQUENCE</scope>
    <source>
        <tissue evidence="1">Whole body</tissue>
    </source>
</reference>
<proteinExistence type="evidence at transcript level"/>
<accession>A0A6A7FPU9</accession>
<name>A0A6A7FPU9_9CRUS</name>
<dbReference type="AlphaFoldDB" id="A0A6A7FPU9"/>
<dbReference type="EMBL" id="IACT01001084">
    <property type="protein sequence ID" value="LAC20448.1"/>
    <property type="molecule type" value="mRNA"/>
</dbReference>